<evidence type="ECO:0000256" key="5">
    <source>
        <dbReference type="ARBA" id="ARBA00023002"/>
    </source>
</evidence>
<protein>
    <submittedName>
        <fullName evidence="8">2OG-Fe(II) oxygenase</fullName>
    </submittedName>
</protein>
<evidence type="ECO:0000313" key="9">
    <source>
        <dbReference type="Proteomes" id="UP001597110"/>
    </source>
</evidence>
<keyword evidence="6" id="KW-0408">Iron</keyword>
<evidence type="ECO:0000256" key="4">
    <source>
        <dbReference type="ARBA" id="ARBA00022964"/>
    </source>
</evidence>
<dbReference type="EMBL" id="JBHTIF010000001">
    <property type="protein sequence ID" value="MFD0725734.1"/>
    <property type="molecule type" value="Genomic_DNA"/>
</dbReference>
<keyword evidence="5" id="KW-0560">Oxidoreductase</keyword>
<dbReference type="Pfam" id="PF13640">
    <property type="entry name" value="2OG-FeII_Oxy_3"/>
    <property type="match status" value="1"/>
</dbReference>
<name>A0ABW2YGW0_9GAMM</name>
<dbReference type="InterPro" id="IPR005123">
    <property type="entry name" value="Oxoglu/Fe-dep_dioxygenase_dom"/>
</dbReference>
<feature type="domain" description="Fe2OG dioxygenase" evidence="7">
    <location>
        <begin position="183"/>
        <end position="290"/>
    </location>
</feature>
<dbReference type="InterPro" id="IPR044862">
    <property type="entry name" value="Pro_4_hyd_alph_FE2OG_OXY"/>
</dbReference>
<keyword evidence="4" id="KW-0223">Dioxygenase</keyword>
<gene>
    <name evidence="8" type="ORF">ACFQ0E_08995</name>
</gene>
<keyword evidence="2" id="KW-0479">Metal-binding</keyword>
<dbReference type="SMART" id="SM00702">
    <property type="entry name" value="P4Hc"/>
    <property type="match status" value="1"/>
</dbReference>
<evidence type="ECO:0000256" key="6">
    <source>
        <dbReference type="ARBA" id="ARBA00023004"/>
    </source>
</evidence>
<dbReference type="InterPro" id="IPR006620">
    <property type="entry name" value="Pro_4_hyd_alph"/>
</dbReference>
<organism evidence="8 9">
    <name type="scientific">Lysobacter brunescens</name>
    <dbReference type="NCBI Taxonomy" id="262323"/>
    <lineage>
        <taxon>Bacteria</taxon>
        <taxon>Pseudomonadati</taxon>
        <taxon>Pseudomonadota</taxon>
        <taxon>Gammaproteobacteria</taxon>
        <taxon>Lysobacterales</taxon>
        <taxon>Lysobacteraceae</taxon>
        <taxon>Lysobacter</taxon>
    </lineage>
</organism>
<evidence type="ECO:0000259" key="7">
    <source>
        <dbReference type="PROSITE" id="PS51471"/>
    </source>
</evidence>
<evidence type="ECO:0000313" key="8">
    <source>
        <dbReference type="EMBL" id="MFD0725734.1"/>
    </source>
</evidence>
<reference evidence="9" key="1">
    <citation type="journal article" date="2019" name="Int. J. Syst. Evol. Microbiol.">
        <title>The Global Catalogue of Microorganisms (GCM) 10K type strain sequencing project: providing services to taxonomists for standard genome sequencing and annotation.</title>
        <authorList>
            <consortium name="The Broad Institute Genomics Platform"/>
            <consortium name="The Broad Institute Genome Sequencing Center for Infectious Disease"/>
            <person name="Wu L."/>
            <person name="Ma J."/>
        </authorList>
    </citation>
    <scope>NUCLEOTIDE SEQUENCE [LARGE SCALE GENOMIC DNA]</scope>
    <source>
        <strain evidence="9">CCUG 55585</strain>
    </source>
</reference>
<proteinExistence type="predicted"/>
<dbReference type="RefSeq" id="WP_386823319.1">
    <property type="nucleotide sequence ID" value="NZ_JBHTIF010000001.1"/>
</dbReference>
<dbReference type="PROSITE" id="PS51471">
    <property type="entry name" value="FE2OG_OXY"/>
    <property type="match status" value="1"/>
</dbReference>
<comment type="caution">
    <text evidence="8">The sequence shown here is derived from an EMBL/GenBank/DDBJ whole genome shotgun (WGS) entry which is preliminary data.</text>
</comment>
<dbReference type="Gene3D" id="2.60.120.620">
    <property type="entry name" value="q2cbj1_9rhob like domain"/>
    <property type="match status" value="1"/>
</dbReference>
<dbReference type="Proteomes" id="UP001597110">
    <property type="component" value="Unassembled WGS sequence"/>
</dbReference>
<dbReference type="PANTHER" id="PTHR10869:SF246">
    <property type="entry name" value="TRANSMEMBRANE PROLYL 4-HYDROXYLASE"/>
    <property type="match status" value="1"/>
</dbReference>
<evidence type="ECO:0000256" key="2">
    <source>
        <dbReference type="ARBA" id="ARBA00022723"/>
    </source>
</evidence>
<sequence>MNDTQYRNITVWLVEQIRAGQPSHVLLQAMCDRGWRRDVAMGLIAQAMGQPADPGASPATAAAPERAELHGAPEVAKPMPVPAIDDGALYVDVGDRRVPVLMHLPTPRIVLFGDFLSKQECDRLIEAARPRMQRSMTADPRTGETMVDTVRTSRGMFFHRDETPLVRTIEARIAKLLQWPVSHGEHLQVLHYRPGDRYEPHYDYFDPTQPGAAPLLARGGQRVATFLMYLREPERGGDTTFPDLGLSFAPKRGSALFFSYPVPDPSSKSLHGGAPVQSGEKWVATKWLREGVFA</sequence>
<evidence type="ECO:0000256" key="1">
    <source>
        <dbReference type="ARBA" id="ARBA00001961"/>
    </source>
</evidence>
<evidence type="ECO:0000256" key="3">
    <source>
        <dbReference type="ARBA" id="ARBA00022896"/>
    </source>
</evidence>
<comment type="cofactor">
    <cofactor evidence="1">
        <name>L-ascorbate</name>
        <dbReference type="ChEBI" id="CHEBI:38290"/>
    </cofactor>
</comment>
<keyword evidence="3" id="KW-0847">Vitamin C</keyword>
<accession>A0ABW2YGW0</accession>
<dbReference type="InterPro" id="IPR045054">
    <property type="entry name" value="P4HA-like"/>
</dbReference>
<dbReference type="PANTHER" id="PTHR10869">
    <property type="entry name" value="PROLYL 4-HYDROXYLASE ALPHA SUBUNIT"/>
    <property type="match status" value="1"/>
</dbReference>
<keyword evidence="9" id="KW-1185">Reference proteome</keyword>